<evidence type="ECO:0000256" key="11">
    <source>
        <dbReference type="ARBA" id="ARBA00023136"/>
    </source>
</evidence>
<evidence type="ECO:0000256" key="14">
    <source>
        <dbReference type="ARBA" id="ARBA00048586"/>
    </source>
</evidence>
<dbReference type="EMBL" id="JAATLJ010000001">
    <property type="protein sequence ID" value="NIZ40609.1"/>
    <property type="molecule type" value="Genomic_DNA"/>
</dbReference>
<dbReference type="NCBIfam" id="TIGR00560">
    <property type="entry name" value="pgsA"/>
    <property type="match status" value="1"/>
</dbReference>
<evidence type="ECO:0000256" key="13">
    <source>
        <dbReference type="ARBA" id="ARBA00023264"/>
    </source>
</evidence>
<keyword evidence="7 16" id="KW-0808">Transferase</keyword>
<dbReference type="GO" id="GO:0016020">
    <property type="term" value="C:membrane"/>
    <property type="evidence" value="ECO:0007669"/>
    <property type="project" value="UniProtKB-SubCell"/>
</dbReference>
<evidence type="ECO:0000256" key="5">
    <source>
        <dbReference type="ARBA" id="ARBA00014944"/>
    </source>
</evidence>
<feature type="transmembrane region" description="Helical" evidence="17">
    <location>
        <begin position="12"/>
        <end position="30"/>
    </location>
</feature>
<dbReference type="AlphaFoldDB" id="A0A968GDU4"/>
<dbReference type="PIRSF" id="PIRSF000847">
    <property type="entry name" value="Phos_ph_gly_syn"/>
    <property type="match status" value="1"/>
</dbReference>
<dbReference type="InterPro" id="IPR043130">
    <property type="entry name" value="CDP-OH_PTrfase_TM_dom"/>
</dbReference>
<evidence type="ECO:0000313" key="19">
    <source>
        <dbReference type="Proteomes" id="UP000711995"/>
    </source>
</evidence>
<dbReference type="RefSeq" id="WP_167700199.1">
    <property type="nucleotide sequence ID" value="NZ_CP118174.1"/>
</dbReference>
<evidence type="ECO:0000256" key="17">
    <source>
        <dbReference type="SAM" id="Phobius"/>
    </source>
</evidence>
<dbReference type="GO" id="GO:0008444">
    <property type="term" value="F:CDP-diacylglycerol-glycerol-3-phosphate 3-phosphatidyltransferase activity"/>
    <property type="evidence" value="ECO:0007669"/>
    <property type="project" value="UniProtKB-UniRule"/>
</dbReference>
<dbReference type="InterPro" id="IPR004570">
    <property type="entry name" value="Phosphatidylglycerol_P_synth"/>
</dbReference>
<keyword evidence="9 17" id="KW-1133">Transmembrane helix</keyword>
<evidence type="ECO:0000256" key="9">
    <source>
        <dbReference type="ARBA" id="ARBA00022989"/>
    </source>
</evidence>
<keyword evidence="11 17" id="KW-0472">Membrane</keyword>
<keyword evidence="6" id="KW-0444">Lipid biosynthesis</keyword>
<evidence type="ECO:0000256" key="10">
    <source>
        <dbReference type="ARBA" id="ARBA00023098"/>
    </source>
</evidence>
<dbReference type="InterPro" id="IPR050324">
    <property type="entry name" value="CDP-alcohol_PTase-I"/>
</dbReference>
<feature type="transmembrane region" description="Helical" evidence="17">
    <location>
        <begin position="79"/>
        <end position="105"/>
    </location>
</feature>
<gene>
    <name evidence="18" type="primary">pgsA</name>
    <name evidence="18" type="ORF">HCT14_03660</name>
</gene>
<reference evidence="18 19" key="1">
    <citation type="submission" date="2020-03" db="EMBL/GenBank/DDBJ databases">
        <title>Spirochaetal bacteria isolated from arthropods constitute a novel genus Entomospira genus novum within the order Spirochaetales.</title>
        <authorList>
            <person name="Grana-Miraglia L."/>
            <person name="Sikutova S."/>
            <person name="Fingerle V."/>
            <person name="Sing A."/>
            <person name="Castillo-Ramirez S."/>
            <person name="Margos G."/>
            <person name="Rudolf I."/>
        </authorList>
    </citation>
    <scope>NUCLEOTIDE SEQUENCE [LARGE SCALE GENOMIC DNA]</scope>
    <source>
        <strain evidence="18 19">BR193</strain>
    </source>
</reference>
<keyword evidence="13" id="KW-1208">Phospholipid metabolism</keyword>
<feature type="transmembrane region" description="Helical" evidence="17">
    <location>
        <begin position="134"/>
        <end position="151"/>
    </location>
</feature>
<dbReference type="EC" id="2.7.8.5" evidence="4 15"/>
<dbReference type="PANTHER" id="PTHR14269">
    <property type="entry name" value="CDP-DIACYLGLYCEROL--GLYCEROL-3-PHOSPHATE 3-PHOSPHATIDYLTRANSFERASE-RELATED"/>
    <property type="match status" value="1"/>
</dbReference>
<evidence type="ECO:0000256" key="8">
    <source>
        <dbReference type="ARBA" id="ARBA00022692"/>
    </source>
</evidence>
<dbReference type="GO" id="GO:0046474">
    <property type="term" value="P:glycerophospholipid biosynthetic process"/>
    <property type="evidence" value="ECO:0007669"/>
    <property type="project" value="TreeGrafter"/>
</dbReference>
<keyword evidence="12" id="KW-0594">Phospholipid biosynthesis</keyword>
<comment type="caution">
    <text evidence="18">The sequence shown here is derived from an EMBL/GenBank/DDBJ whole genome shotgun (WGS) entry which is preliminary data.</text>
</comment>
<keyword evidence="10" id="KW-0443">Lipid metabolism</keyword>
<comment type="subcellular location">
    <subcellularLocation>
        <location evidence="1">Membrane</location>
        <topology evidence="1">Multi-pass membrane protein</topology>
    </subcellularLocation>
</comment>
<comment type="similarity">
    <text evidence="3 16">Belongs to the CDP-alcohol phosphatidyltransferase class-I family.</text>
</comment>
<dbReference type="PROSITE" id="PS00379">
    <property type="entry name" value="CDP_ALCOHOL_P_TRANSF"/>
    <property type="match status" value="1"/>
</dbReference>
<evidence type="ECO:0000256" key="16">
    <source>
        <dbReference type="RuleBase" id="RU003750"/>
    </source>
</evidence>
<name>A0A968GDU4_9SPIO</name>
<feature type="transmembrane region" description="Helical" evidence="17">
    <location>
        <begin position="171"/>
        <end position="192"/>
    </location>
</feature>
<evidence type="ECO:0000313" key="18">
    <source>
        <dbReference type="EMBL" id="NIZ40609.1"/>
    </source>
</evidence>
<dbReference type="Proteomes" id="UP000711995">
    <property type="component" value="Unassembled WGS sequence"/>
</dbReference>
<evidence type="ECO:0000256" key="15">
    <source>
        <dbReference type="NCBIfam" id="TIGR00560"/>
    </source>
</evidence>
<evidence type="ECO:0000256" key="3">
    <source>
        <dbReference type="ARBA" id="ARBA00010441"/>
    </source>
</evidence>
<evidence type="ECO:0000256" key="4">
    <source>
        <dbReference type="ARBA" id="ARBA00013170"/>
    </source>
</evidence>
<dbReference type="Pfam" id="PF01066">
    <property type="entry name" value="CDP-OH_P_transf"/>
    <property type="match status" value="1"/>
</dbReference>
<evidence type="ECO:0000256" key="12">
    <source>
        <dbReference type="ARBA" id="ARBA00023209"/>
    </source>
</evidence>
<evidence type="ECO:0000256" key="2">
    <source>
        <dbReference type="ARBA" id="ARBA00005042"/>
    </source>
</evidence>
<sequence>MTLPNKLTVSRLFITPVFYITFLLTAQLELYSSLRTWLTWTLFFVWLYCEISDVVDGYIARKFNLTSDMGKLLDPFADVLSRITYFALFVQMGWVSFWPLILIFWRELSITFMRAVIAKHGVAMGASSAGKTKAIFYFMMSFLGMLYFLAINNPNLTHITDKPSTLHLLNVVFILTALASILSFASYFRNFIQTPYMQQFIKE</sequence>
<protein>
    <recommendedName>
        <fullName evidence="5 15">CDP-diacylglycerol--glycerol-3-phosphate 3-phosphatidyltransferase</fullName>
        <ecNumber evidence="4 15">2.7.8.5</ecNumber>
    </recommendedName>
</protein>
<evidence type="ECO:0000256" key="7">
    <source>
        <dbReference type="ARBA" id="ARBA00022679"/>
    </source>
</evidence>
<dbReference type="InterPro" id="IPR000462">
    <property type="entry name" value="CDP-OH_P_trans"/>
</dbReference>
<dbReference type="PANTHER" id="PTHR14269:SF62">
    <property type="entry name" value="CDP-DIACYLGLYCEROL--GLYCEROL-3-PHOSPHATE 3-PHOSPHATIDYLTRANSFERASE 1, CHLOROPLASTIC"/>
    <property type="match status" value="1"/>
</dbReference>
<proteinExistence type="inferred from homology"/>
<evidence type="ECO:0000256" key="1">
    <source>
        <dbReference type="ARBA" id="ARBA00004141"/>
    </source>
</evidence>
<comment type="catalytic activity">
    <reaction evidence="14">
        <text>a CDP-1,2-diacyl-sn-glycerol + sn-glycerol 3-phosphate = a 1,2-diacyl-sn-glycero-3-phospho-(1'-sn-glycero-3'-phosphate) + CMP + H(+)</text>
        <dbReference type="Rhea" id="RHEA:12593"/>
        <dbReference type="ChEBI" id="CHEBI:15378"/>
        <dbReference type="ChEBI" id="CHEBI:57597"/>
        <dbReference type="ChEBI" id="CHEBI:58332"/>
        <dbReference type="ChEBI" id="CHEBI:60110"/>
        <dbReference type="ChEBI" id="CHEBI:60377"/>
        <dbReference type="EC" id="2.7.8.5"/>
    </reaction>
</comment>
<keyword evidence="8 17" id="KW-0812">Transmembrane</keyword>
<dbReference type="InterPro" id="IPR048254">
    <property type="entry name" value="CDP_ALCOHOL_P_TRANSF_CS"/>
</dbReference>
<evidence type="ECO:0000256" key="6">
    <source>
        <dbReference type="ARBA" id="ARBA00022516"/>
    </source>
</evidence>
<keyword evidence="19" id="KW-1185">Reference proteome</keyword>
<dbReference type="Gene3D" id="1.20.120.1760">
    <property type="match status" value="1"/>
</dbReference>
<comment type="pathway">
    <text evidence="2">Phospholipid metabolism; phosphatidylglycerol biosynthesis; phosphatidylglycerol from CDP-diacylglycerol: step 1/2.</text>
</comment>
<accession>A0A968GDU4</accession>
<organism evidence="18 19">
    <name type="scientific">Entomospira entomophila</name>
    <dbReference type="NCBI Taxonomy" id="2719988"/>
    <lineage>
        <taxon>Bacteria</taxon>
        <taxon>Pseudomonadati</taxon>
        <taxon>Spirochaetota</taxon>
        <taxon>Spirochaetia</taxon>
        <taxon>Spirochaetales</taxon>
        <taxon>Spirochaetaceae</taxon>
        <taxon>Entomospira</taxon>
    </lineage>
</organism>